<accession>M5DT64</accession>
<dbReference type="AlphaFoldDB" id="M5DT64"/>
<keyword evidence="2" id="KW-1185">Reference proteome</keyword>
<evidence type="ECO:0000313" key="1">
    <source>
        <dbReference type="EMBL" id="CCU72402.1"/>
    </source>
</evidence>
<dbReference type="HOGENOM" id="CLU_2756486_0_0_6"/>
<reference evidence="1 2" key="1">
    <citation type="journal article" date="2013" name="Genome Announc.">
        <title>Genome Sequence of Thalassolituus oleivorans MIL-1 (DSM 14913T).</title>
        <authorList>
            <person name="Golyshin P.N."/>
            <person name="Werner J."/>
            <person name="Chernikova T.N."/>
            <person name="Tran H."/>
            <person name="Ferrer M."/>
            <person name="Yakimov M.M."/>
            <person name="Teeling H."/>
            <person name="Golyshina O.V."/>
        </authorList>
    </citation>
    <scope>NUCLEOTIDE SEQUENCE [LARGE SCALE GENOMIC DNA]</scope>
    <source>
        <strain evidence="1 2">MIL-1</strain>
    </source>
</reference>
<name>M5DT64_9GAMM</name>
<proteinExistence type="predicted"/>
<evidence type="ECO:0000313" key="2">
    <source>
        <dbReference type="Proteomes" id="UP000011866"/>
    </source>
</evidence>
<protein>
    <submittedName>
        <fullName evidence="1">Uncharacterized protein</fullName>
    </submittedName>
</protein>
<gene>
    <name evidence="1" type="ORF">TOL_1993</name>
</gene>
<dbReference type="Proteomes" id="UP000011866">
    <property type="component" value="Chromosome"/>
</dbReference>
<sequence>MVAKSAPIESELHYLFIGCSTYALIGTVKKPKVSKSLSVPKAKLHSLLTCQNDFRGFDSLQRYPLSLHPV</sequence>
<dbReference type="EMBL" id="HF680312">
    <property type="protein sequence ID" value="CCU72402.1"/>
    <property type="molecule type" value="Genomic_DNA"/>
</dbReference>
<dbReference type="KEGG" id="tol:TOL_1993"/>
<organism evidence="1 2">
    <name type="scientific">Thalassolituus oleivorans MIL-1</name>
    <dbReference type="NCBI Taxonomy" id="1298593"/>
    <lineage>
        <taxon>Bacteria</taxon>
        <taxon>Pseudomonadati</taxon>
        <taxon>Pseudomonadota</taxon>
        <taxon>Gammaproteobacteria</taxon>
        <taxon>Oceanospirillales</taxon>
        <taxon>Oceanospirillaceae</taxon>
        <taxon>Thalassolituus</taxon>
    </lineage>
</organism>